<reference evidence="3 4" key="1">
    <citation type="journal article" date="2015" name="Nature">
        <title>rRNA introns, odd ribosomes, and small enigmatic genomes across a large radiation of phyla.</title>
        <authorList>
            <person name="Brown C.T."/>
            <person name="Hug L.A."/>
            <person name="Thomas B.C."/>
            <person name="Sharon I."/>
            <person name="Castelle C.J."/>
            <person name="Singh A."/>
            <person name="Wilkins M.J."/>
            <person name="Williams K.H."/>
            <person name="Banfield J.F."/>
        </authorList>
    </citation>
    <scope>NUCLEOTIDE SEQUENCE [LARGE SCALE GENOMIC DNA]</scope>
</reference>
<keyword evidence="1" id="KW-1133">Transmembrane helix</keyword>
<dbReference type="Pfam" id="PF00963">
    <property type="entry name" value="Cohesin"/>
    <property type="match status" value="1"/>
</dbReference>
<dbReference type="GO" id="GO:0030246">
    <property type="term" value="F:carbohydrate binding"/>
    <property type="evidence" value="ECO:0007669"/>
    <property type="project" value="InterPro"/>
</dbReference>
<evidence type="ECO:0000313" key="4">
    <source>
        <dbReference type="Proteomes" id="UP000034539"/>
    </source>
</evidence>
<accession>A0A0G0PYE9</accession>
<dbReference type="InterPro" id="IPR002102">
    <property type="entry name" value="Cohesin_dom"/>
</dbReference>
<dbReference type="SUPFAM" id="SSF49384">
    <property type="entry name" value="Carbohydrate-binding domain"/>
    <property type="match status" value="1"/>
</dbReference>
<dbReference type="Gene3D" id="2.60.40.680">
    <property type="match status" value="1"/>
</dbReference>
<comment type="caution">
    <text evidence="3">The sequence shown here is derived from an EMBL/GenBank/DDBJ whole genome shotgun (WGS) entry which is preliminary data.</text>
</comment>
<organism evidence="3 4">
    <name type="scientific">Candidatus Gottesmanbacteria bacterium GW2011_GWC2_39_8</name>
    <dbReference type="NCBI Taxonomy" id="1618450"/>
    <lineage>
        <taxon>Bacteria</taxon>
        <taxon>Candidatus Gottesmaniibacteriota</taxon>
    </lineage>
</organism>
<proteinExistence type="predicted"/>
<protein>
    <recommendedName>
        <fullName evidence="2">Cohesin domain-containing protein</fullName>
    </recommendedName>
</protein>
<evidence type="ECO:0000313" key="3">
    <source>
        <dbReference type="EMBL" id="KKR33164.1"/>
    </source>
</evidence>
<sequence>MVTKRHNREKKIFYLLLLLVFVLPVSVVSVTSWKEEVRTKAAFDSSDLLLYPKTGTFDAGQNFPVEIKLDSKNTKVSGADITLKFDKNVMEIASYNLPTSTSPFTDAVYTATEPGKIRFTLIVKKNSQALPSSPISLGLINFRGRTTGGTSNLSFDKVQIVGFGESAYDMVVPVGNTESGNFVINETNNSYPLVKINLSLFGAEKTPPLKFSIRAKDDSVNVINNTETCNNPKAGQTDFINITFKAGQEKVYSPDSGVGDVRITSDGYLKLNGINPDKTYTLYIKGGQHKMMKMATGVKFKAGRDVSNNFDFTNKPLLPGDLPDPKNNMKQNCIIDASDVGLVMDRLGKEDWDSLSIADLDYNGVVNAGDMGLLLNTLKNREEEN</sequence>
<keyword evidence="1" id="KW-0812">Transmembrane</keyword>
<dbReference type="InterPro" id="IPR008965">
    <property type="entry name" value="CBM2/CBM3_carb-bd_dom_sf"/>
</dbReference>
<keyword evidence="1" id="KW-0472">Membrane</keyword>
<evidence type="ECO:0000259" key="2">
    <source>
        <dbReference type="Pfam" id="PF00963"/>
    </source>
</evidence>
<evidence type="ECO:0000256" key="1">
    <source>
        <dbReference type="SAM" id="Phobius"/>
    </source>
</evidence>
<feature type="transmembrane region" description="Helical" evidence="1">
    <location>
        <begin position="12"/>
        <end position="33"/>
    </location>
</feature>
<feature type="domain" description="Cohesin" evidence="2">
    <location>
        <begin position="56"/>
        <end position="122"/>
    </location>
</feature>
<name>A0A0G0PYE9_9BACT</name>
<dbReference type="Proteomes" id="UP000034539">
    <property type="component" value="Unassembled WGS sequence"/>
</dbReference>
<dbReference type="CDD" id="cd08547">
    <property type="entry name" value="Type_II_cohesin"/>
    <property type="match status" value="1"/>
</dbReference>
<dbReference type="AlphaFoldDB" id="A0A0G0PYE9"/>
<gene>
    <name evidence="3" type="ORF">UT63_C0022G0007</name>
</gene>
<dbReference type="GO" id="GO:0000272">
    <property type="term" value="P:polysaccharide catabolic process"/>
    <property type="evidence" value="ECO:0007669"/>
    <property type="project" value="InterPro"/>
</dbReference>
<dbReference type="EMBL" id="LBXN01000022">
    <property type="protein sequence ID" value="KKR33164.1"/>
    <property type="molecule type" value="Genomic_DNA"/>
</dbReference>